<reference evidence="2" key="2">
    <citation type="submission" date="2019-07" db="EMBL/GenBank/DDBJ databases">
        <authorList>
            <person name="Seetharam A."/>
            <person name="Woodhouse M."/>
            <person name="Cannon E."/>
        </authorList>
    </citation>
    <scope>NUCLEOTIDE SEQUENCE [LARGE SCALE GENOMIC DNA]</scope>
    <source>
        <strain evidence="2">cv. B73</strain>
    </source>
</reference>
<organism evidence="2 3">
    <name type="scientific">Zea mays</name>
    <name type="common">Maize</name>
    <dbReference type="NCBI Taxonomy" id="4577"/>
    <lineage>
        <taxon>Eukaryota</taxon>
        <taxon>Viridiplantae</taxon>
        <taxon>Streptophyta</taxon>
        <taxon>Embryophyta</taxon>
        <taxon>Tracheophyta</taxon>
        <taxon>Spermatophyta</taxon>
        <taxon>Magnoliopsida</taxon>
        <taxon>Liliopsida</taxon>
        <taxon>Poales</taxon>
        <taxon>Poaceae</taxon>
        <taxon>PACMAD clade</taxon>
        <taxon>Panicoideae</taxon>
        <taxon>Andropogonodae</taxon>
        <taxon>Andropogoneae</taxon>
        <taxon>Tripsacinae</taxon>
        <taxon>Zea</taxon>
    </lineage>
</organism>
<dbReference type="Gramene" id="Zm00001eb343140_T001">
    <property type="protein sequence ID" value="Zm00001eb343140_P001"/>
    <property type="gene ID" value="Zm00001eb343140"/>
</dbReference>
<evidence type="ECO:0000313" key="3">
    <source>
        <dbReference type="Proteomes" id="UP000007305"/>
    </source>
</evidence>
<evidence type="ECO:0000313" key="2">
    <source>
        <dbReference type="EnsemblPlants" id="Zm00001eb343140_P001"/>
    </source>
</evidence>
<feature type="region of interest" description="Disordered" evidence="1">
    <location>
        <begin position="55"/>
        <end position="88"/>
    </location>
</feature>
<dbReference type="AlphaFoldDB" id="A0A804QPY6"/>
<dbReference type="EnsemblPlants" id="Zm00001eb343140_T001">
    <property type="protein sequence ID" value="Zm00001eb343140_P001"/>
    <property type="gene ID" value="Zm00001eb343140"/>
</dbReference>
<reference evidence="2" key="3">
    <citation type="submission" date="2021-05" db="UniProtKB">
        <authorList>
            <consortium name="EnsemblPlants"/>
        </authorList>
    </citation>
    <scope>IDENTIFICATION</scope>
    <source>
        <strain evidence="2">cv. B73</strain>
    </source>
</reference>
<sequence length="174" mass="18064">MHALFAARSILVSSVSRKISVRPRVAGNNVTCWCVLFLLPGIKKRRGPRARRWNRIGERTGGGGRGKKKGARAGTDGEGAWDGDGWPMGARERGGNGQPGSKIRPIIGHSTAVHVRGPARDTASGACGRGPCLRPRARRRTRVEGTGGSLAVGGTGAGPALVGGVGARAARDLF</sequence>
<dbReference type="InParanoid" id="A0A804QPY6"/>
<proteinExistence type="predicted"/>
<feature type="region of interest" description="Disordered" evidence="1">
    <location>
        <begin position="119"/>
        <end position="151"/>
    </location>
</feature>
<protein>
    <submittedName>
        <fullName evidence="2">Uncharacterized protein</fullName>
    </submittedName>
</protein>
<evidence type="ECO:0000256" key="1">
    <source>
        <dbReference type="SAM" id="MobiDB-lite"/>
    </source>
</evidence>
<name>A0A804QPY6_MAIZE</name>
<keyword evidence="3" id="KW-1185">Reference proteome</keyword>
<accession>A0A804QPY6</accession>
<dbReference type="Proteomes" id="UP000007305">
    <property type="component" value="Chromosome 8"/>
</dbReference>
<reference evidence="3" key="1">
    <citation type="journal article" date="2009" name="Science">
        <title>The B73 maize genome: complexity, diversity, and dynamics.</title>
        <authorList>
            <person name="Schnable P.S."/>
            <person name="Ware D."/>
            <person name="Fulton R.S."/>
            <person name="Stein J.C."/>
            <person name="Wei F."/>
            <person name="Pasternak S."/>
            <person name="Liang C."/>
            <person name="Zhang J."/>
            <person name="Fulton L."/>
            <person name="Graves T.A."/>
            <person name="Minx P."/>
            <person name="Reily A.D."/>
            <person name="Courtney L."/>
            <person name="Kruchowski S.S."/>
            <person name="Tomlinson C."/>
            <person name="Strong C."/>
            <person name="Delehaunty K."/>
            <person name="Fronick C."/>
            <person name="Courtney B."/>
            <person name="Rock S.M."/>
            <person name="Belter E."/>
            <person name="Du F."/>
            <person name="Kim K."/>
            <person name="Abbott R.M."/>
            <person name="Cotton M."/>
            <person name="Levy A."/>
            <person name="Marchetto P."/>
            <person name="Ochoa K."/>
            <person name="Jackson S.M."/>
            <person name="Gillam B."/>
            <person name="Chen W."/>
            <person name="Yan L."/>
            <person name="Higginbotham J."/>
            <person name="Cardenas M."/>
            <person name="Waligorski J."/>
            <person name="Applebaum E."/>
            <person name="Phelps L."/>
            <person name="Falcone J."/>
            <person name="Kanchi K."/>
            <person name="Thane T."/>
            <person name="Scimone A."/>
            <person name="Thane N."/>
            <person name="Henke J."/>
            <person name="Wang T."/>
            <person name="Ruppert J."/>
            <person name="Shah N."/>
            <person name="Rotter K."/>
            <person name="Hodges J."/>
            <person name="Ingenthron E."/>
            <person name="Cordes M."/>
            <person name="Kohlberg S."/>
            <person name="Sgro J."/>
            <person name="Delgado B."/>
            <person name="Mead K."/>
            <person name="Chinwalla A."/>
            <person name="Leonard S."/>
            <person name="Crouse K."/>
            <person name="Collura K."/>
            <person name="Kudrna D."/>
            <person name="Currie J."/>
            <person name="He R."/>
            <person name="Angelova A."/>
            <person name="Rajasekar S."/>
            <person name="Mueller T."/>
            <person name="Lomeli R."/>
            <person name="Scara G."/>
            <person name="Ko A."/>
            <person name="Delaney K."/>
            <person name="Wissotski M."/>
            <person name="Lopez G."/>
            <person name="Campos D."/>
            <person name="Braidotti M."/>
            <person name="Ashley E."/>
            <person name="Golser W."/>
            <person name="Kim H."/>
            <person name="Lee S."/>
            <person name="Lin J."/>
            <person name="Dujmic Z."/>
            <person name="Kim W."/>
            <person name="Talag J."/>
            <person name="Zuccolo A."/>
            <person name="Fan C."/>
            <person name="Sebastian A."/>
            <person name="Kramer M."/>
            <person name="Spiegel L."/>
            <person name="Nascimento L."/>
            <person name="Zutavern T."/>
            <person name="Miller B."/>
            <person name="Ambroise C."/>
            <person name="Muller S."/>
            <person name="Spooner W."/>
            <person name="Narechania A."/>
            <person name="Ren L."/>
            <person name="Wei S."/>
            <person name="Kumari S."/>
            <person name="Faga B."/>
            <person name="Levy M.J."/>
            <person name="McMahan L."/>
            <person name="Van Buren P."/>
            <person name="Vaughn M.W."/>
            <person name="Ying K."/>
            <person name="Yeh C.-T."/>
            <person name="Emrich S.J."/>
            <person name="Jia Y."/>
            <person name="Kalyanaraman A."/>
            <person name="Hsia A.-P."/>
            <person name="Barbazuk W.B."/>
            <person name="Baucom R.S."/>
            <person name="Brutnell T.P."/>
            <person name="Carpita N.C."/>
            <person name="Chaparro C."/>
            <person name="Chia J.-M."/>
            <person name="Deragon J.-M."/>
            <person name="Estill J.C."/>
            <person name="Fu Y."/>
            <person name="Jeddeloh J.A."/>
            <person name="Han Y."/>
            <person name="Lee H."/>
            <person name="Li P."/>
            <person name="Lisch D.R."/>
            <person name="Liu S."/>
            <person name="Liu Z."/>
            <person name="Nagel D.H."/>
            <person name="McCann M.C."/>
            <person name="SanMiguel P."/>
            <person name="Myers A.M."/>
            <person name="Nettleton D."/>
            <person name="Nguyen J."/>
            <person name="Penning B.W."/>
            <person name="Ponnala L."/>
            <person name="Schneider K.L."/>
            <person name="Schwartz D.C."/>
            <person name="Sharma A."/>
            <person name="Soderlund C."/>
            <person name="Springer N.M."/>
            <person name="Sun Q."/>
            <person name="Wang H."/>
            <person name="Waterman M."/>
            <person name="Westerman R."/>
            <person name="Wolfgruber T.K."/>
            <person name="Yang L."/>
            <person name="Yu Y."/>
            <person name="Zhang L."/>
            <person name="Zhou S."/>
            <person name="Zhu Q."/>
            <person name="Bennetzen J.L."/>
            <person name="Dawe R.K."/>
            <person name="Jiang J."/>
            <person name="Jiang N."/>
            <person name="Presting G.G."/>
            <person name="Wessler S.R."/>
            <person name="Aluru S."/>
            <person name="Martienssen R.A."/>
            <person name="Clifton S.W."/>
            <person name="McCombie W.R."/>
            <person name="Wing R.A."/>
            <person name="Wilson R.K."/>
        </authorList>
    </citation>
    <scope>NUCLEOTIDE SEQUENCE [LARGE SCALE GENOMIC DNA]</scope>
    <source>
        <strain evidence="3">cv. B73</strain>
    </source>
</reference>